<dbReference type="Proteomes" id="UP000580250">
    <property type="component" value="Unassembled WGS sequence"/>
</dbReference>
<dbReference type="EMBL" id="CAJEWN010000446">
    <property type="protein sequence ID" value="CAD2182841.1"/>
    <property type="molecule type" value="Genomic_DNA"/>
</dbReference>
<sequence length="62" mass="6874">MKGGRINAKGILIIIEIRSCSTSVLTTRQHPLQYQQLFDTHQFKSGCASEVIRNANINSPST</sequence>
<comment type="caution">
    <text evidence="1">The sequence shown here is derived from an EMBL/GenBank/DDBJ whole genome shotgun (WGS) entry which is preliminary data.</text>
</comment>
<protein>
    <submittedName>
        <fullName evidence="1">Uncharacterized protein</fullName>
    </submittedName>
</protein>
<gene>
    <name evidence="1" type="ORF">MENT_LOCUS35088</name>
</gene>
<accession>A0A6V7W919</accession>
<name>A0A6V7W919_MELEN</name>
<evidence type="ECO:0000313" key="1">
    <source>
        <dbReference type="EMBL" id="CAD2182841.1"/>
    </source>
</evidence>
<dbReference type="AlphaFoldDB" id="A0A6V7W919"/>
<proteinExistence type="predicted"/>
<organism evidence="1 2">
    <name type="scientific">Meloidogyne enterolobii</name>
    <name type="common">Root-knot nematode worm</name>
    <name type="synonym">Meloidogyne mayaguensis</name>
    <dbReference type="NCBI Taxonomy" id="390850"/>
    <lineage>
        <taxon>Eukaryota</taxon>
        <taxon>Metazoa</taxon>
        <taxon>Ecdysozoa</taxon>
        <taxon>Nematoda</taxon>
        <taxon>Chromadorea</taxon>
        <taxon>Rhabditida</taxon>
        <taxon>Tylenchina</taxon>
        <taxon>Tylenchomorpha</taxon>
        <taxon>Tylenchoidea</taxon>
        <taxon>Meloidogynidae</taxon>
        <taxon>Meloidogyninae</taxon>
        <taxon>Meloidogyne</taxon>
    </lineage>
</organism>
<evidence type="ECO:0000313" key="2">
    <source>
        <dbReference type="Proteomes" id="UP000580250"/>
    </source>
</evidence>
<reference evidence="1 2" key="1">
    <citation type="submission" date="2020-08" db="EMBL/GenBank/DDBJ databases">
        <authorList>
            <person name="Koutsovoulos G."/>
            <person name="Danchin GJ E."/>
        </authorList>
    </citation>
    <scope>NUCLEOTIDE SEQUENCE [LARGE SCALE GENOMIC DNA]</scope>
</reference>